<dbReference type="Gene3D" id="1.25.40.10">
    <property type="entry name" value="Tetratricopeptide repeat domain"/>
    <property type="match status" value="1"/>
</dbReference>
<evidence type="ECO:0000313" key="3">
    <source>
        <dbReference type="Proteomes" id="UP000254924"/>
    </source>
</evidence>
<keyword evidence="3" id="KW-1185">Reference proteome</keyword>
<feature type="domain" description="HTH cro/C1-type" evidence="1">
    <location>
        <begin position="7"/>
        <end position="60"/>
    </location>
</feature>
<protein>
    <submittedName>
        <fullName evidence="2">Transcriptional activator</fullName>
    </submittedName>
</protein>
<dbReference type="InterPro" id="IPR010057">
    <property type="entry name" value="Transcription_activator_Rgg_C"/>
</dbReference>
<dbReference type="SUPFAM" id="SSF47413">
    <property type="entry name" value="lambda repressor-like DNA-binding domains"/>
    <property type="match status" value="1"/>
</dbReference>
<gene>
    <name evidence="2" type="ORF">NCTC12224_02614</name>
</gene>
<dbReference type="NCBIfam" id="TIGR01716">
    <property type="entry name" value="RGG_Cterm"/>
    <property type="match status" value="1"/>
</dbReference>
<dbReference type="PANTHER" id="PTHR37038:SF12">
    <property type="entry name" value="TRANSCRIPTIONAL REGULATOR"/>
    <property type="match status" value="1"/>
</dbReference>
<dbReference type="InterPro" id="IPR010982">
    <property type="entry name" value="Lambda_DNA-bd_dom_sf"/>
</dbReference>
<dbReference type="Pfam" id="PF21259">
    <property type="entry name" value="Rgg_C"/>
    <property type="match status" value="1"/>
</dbReference>
<dbReference type="OrthoDB" id="34624at2"/>
<organism evidence="2 3">
    <name type="scientific">Streptococcus hyointestinalis</name>
    <dbReference type="NCBI Taxonomy" id="1337"/>
    <lineage>
        <taxon>Bacteria</taxon>
        <taxon>Bacillati</taxon>
        <taxon>Bacillota</taxon>
        <taxon>Bacilli</taxon>
        <taxon>Lactobacillales</taxon>
        <taxon>Streptococcaceae</taxon>
        <taxon>Streptococcus</taxon>
    </lineage>
</organism>
<dbReference type="InterPro" id="IPR053163">
    <property type="entry name" value="HTH-type_regulator_Rgg"/>
</dbReference>
<dbReference type="CDD" id="cd00093">
    <property type="entry name" value="HTH_XRE"/>
    <property type="match status" value="1"/>
</dbReference>
<proteinExistence type="predicted"/>
<dbReference type="AlphaFoldDB" id="A0A380KF93"/>
<name>A0A380KF93_9STRE</name>
<dbReference type="InterPro" id="IPR001387">
    <property type="entry name" value="Cro/C1-type_HTH"/>
</dbReference>
<accession>A0A380KF93</accession>
<dbReference type="PANTHER" id="PTHR37038">
    <property type="entry name" value="TRANSCRIPTIONAL REGULATOR-RELATED"/>
    <property type="match status" value="1"/>
</dbReference>
<dbReference type="SMART" id="SM00530">
    <property type="entry name" value="HTH_XRE"/>
    <property type="match status" value="1"/>
</dbReference>
<dbReference type="Proteomes" id="UP000254924">
    <property type="component" value="Unassembled WGS sequence"/>
</dbReference>
<dbReference type="GO" id="GO:0003677">
    <property type="term" value="F:DNA binding"/>
    <property type="evidence" value="ECO:0007669"/>
    <property type="project" value="InterPro"/>
</dbReference>
<reference evidence="2 3" key="1">
    <citation type="submission" date="2018-06" db="EMBL/GenBank/DDBJ databases">
        <authorList>
            <consortium name="Pathogen Informatics"/>
            <person name="Doyle S."/>
        </authorList>
    </citation>
    <scope>NUCLEOTIDE SEQUENCE [LARGE SCALE GENOMIC DNA]</scope>
    <source>
        <strain evidence="2 3">NCTC12224</strain>
    </source>
</reference>
<dbReference type="InterPro" id="IPR011990">
    <property type="entry name" value="TPR-like_helical_dom_sf"/>
</dbReference>
<sequence length="283" mass="32521">MDLGATFKQLRTSRHITLKEACKDAFSPSMLSRFESGQNDLSADKFLTALEHIHTDVNEFLYLAHGFTPSAFAALLEAIFNLETQMDVAGLRALYEREAALSSREHAVNALVIKAHLKALDDSVTMTEKESRFLHDYLFETEIWGRYELELFAISTPLLSVELFSRYTREILRKTDTLGELPENRAIIHTMLLNGFLLSIDEEDFDNATYFDQQIKKRFYHEKEAYFRIVYLFAQGLLTYKKGDKVNGTRQMQKAISILETLDCQKAASYYQRSLGLLLQADN</sequence>
<dbReference type="EMBL" id="UHFN01000007">
    <property type="protein sequence ID" value="SUN63752.1"/>
    <property type="molecule type" value="Genomic_DNA"/>
</dbReference>
<evidence type="ECO:0000259" key="1">
    <source>
        <dbReference type="PROSITE" id="PS50943"/>
    </source>
</evidence>
<dbReference type="PROSITE" id="PS50943">
    <property type="entry name" value="HTH_CROC1"/>
    <property type="match status" value="1"/>
</dbReference>
<evidence type="ECO:0000313" key="2">
    <source>
        <dbReference type="EMBL" id="SUN63752.1"/>
    </source>
</evidence>